<dbReference type="OrthoDB" id="6103064at2759"/>
<proteinExistence type="predicted"/>
<dbReference type="KEGG" id="cvn:111105425"/>
<reference evidence="2" key="1">
    <citation type="submission" date="2025-08" db="UniProtKB">
        <authorList>
            <consortium name="RefSeq"/>
        </authorList>
    </citation>
    <scope>IDENTIFICATION</scope>
    <source>
        <tissue evidence="2">Whole sample</tissue>
    </source>
</reference>
<accession>A0A8B8AWE0</accession>
<gene>
    <name evidence="2" type="primary">LOC111105425</name>
</gene>
<sequence length="144" mass="16558">MNSVHKKREQGIEVECCGEKTYRPTVESCCNGQVLNKHDERKLCSSKTNNLFGNDEFSPKDQSYTANTDVCCGHIVKKRLIHNLSERWLMKLLQFKAIHVTIHIDKVNLFTKSKLGEVIFNLADSTGFSTASLKSKFRKFFIRE</sequence>
<evidence type="ECO:0000313" key="2">
    <source>
        <dbReference type="RefSeq" id="XP_022295426.1"/>
    </source>
</evidence>
<dbReference type="AlphaFoldDB" id="A0A8B8AWE0"/>
<keyword evidence="1" id="KW-1185">Reference proteome</keyword>
<organism evidence="1 2">
    <name type="scientific">Crassostrea virginica</name>
    <name type="common">Eastern oyster</name>
    <dbReference type="NCBI Taxonomy" id="6565"/>
    <lineage>
        <taxon>Eukaryota</taxon>
        <taxon>Metazoa</taxon>
        <taxon>Spiralia</taxon>
        <taxon>Lophotrochozoa</taxon>
        <taxon>Mollusca</taxon>
        <taxon>Bivalvia</taxon>
        <taxon>Autobranchia</taxon>
        <taxon>Pteriomorphia</taxon>
        <taxon>Ostreida</taxon>
        <taxon>Ostreoidea</taxon>
        <taxon>Ostreidae</taxon>
        <taxon>Crassostrea</taxon>
    </lineage>
</organism>
<dbReference type="Proteomes" id="UP000694844">
    <property type="component" value="Chromosome 7"/>
</dbReference>
<name>A0A8B8AWE0_CRAVI</name>
<dbReference type="RefSeq" id="XP_022295426.1">
    <property type="nucleotide sequence ID" value="XM_022439718.1"/>
</dbReference>
<dbReference type="GeneID" id="111105425"/>
<protein>
    <submittedName>
        <fullName evidence="2">Uncharacterized protein LOC111105425</fullName>
    </submittedName>
</protein>
<evidence type="ECO:0000313" key="1">
    <source>
        <dbReference type="Proteomes" id="UP000694844"/>
    </source>
</evidence>